<dbReference type="GO" id="GO:0005524">
    <property type="term" value="F:ATP binding"/>
    <property type="evidence" value="ECO:0007669"/>
    <property type="project" value="InterPro"/>
</dbReference>
<dbReference type="PANTHER" id="PTHR23257:SF963">
    <property type="entry name" value="AT08303P"/>
    <property type="match status" value="1"/>
</dbReference>
<accession>A0A2Z6QW44</accession>
<dbReference type="GO" id="GO:0007165">
    <property type="term" value="P:signal transduction"/>
    <property type="evidence" value="ECO:0007669"/>
    <property type="project" value="TreeGrafter"/>
</dbReference>
<keyword evidence="3" id="KW-1185">Reference proteome</keyword>
<protein>
    <recommendedName>
        <fullName evidence="1">Protein kinase domain-containing protein</fullName>
    </recommendedName>
</protein>
<dbReference type="Pfam" id="PF07714">
    <property type="entry name" value="PK_Tyr_Ser-Thr"/>
    <property type="match status" value="1"/>
</dbReference>
<dbReference type="AlphaFoldDB" id="A0A2Z6QW44"/>
<dbReference type="GO" id="GO:0004672">
    <property type="term" value="F:protein kinase activity"/>
    <property type="evidence" value="ECO:0007669"/>
    <property type="project" value="InterPro"/>
</dbReference>
<dbReference type="Proteomes" id="UP000247702">
    <property type="component" value="Unassembled WGS sequence"/>
</dbReference>
<sequence>MSSQDYDFCEYCDKPYTIHDFKWCKPCQISNLKQNFTNWTSGNEKIDELIQEMQLKIIFHDDIIVEWIPYDRFIIIKEIDNDESATIYSAIWMDGHLKYNYDKMEKERVSYEKVSLKCLYNSQNITNELLNEVKSYSINQFEINISQIYGISQNPETRDYIIVFRESYCESCGKLIYADLWWCKPCQINNLKQNFTNWTSGDENIDEFIQEKQMIIGSFSDIIVEWIPYSQFNDIKEIRKDDSATLYFAIWIDGPLKYDMNNKEYKRESNKKVTLKILNNSQNIFKDFSNEAKPYSINDRKYDILNTTYGITQNLDTKDYIVVLNDRYCEKCGAIYTDLWGWCKPCQINNMQKNFKYWTSGNEKIDELIQEMQLKMSKPHDMIVEWIPYNQFSNIKVIDKDDFTTLYSAIWIDGPLVYKYNKNEYIKESNRNIVLKCLSYNSQNITNEFSNEAKLYFNGANNTNYLPYGVSQDPDTKDYIIVCQDVYCEICGKIYTNTGNKWCKLCQINNLEKKFANWTSGNDKIDNIIQKMQLNINDCNNVIVEWIPYNQFNYIKEIGNGGFAKVYLATWKDGPLKYDSVNKEYNRCSNSKVALKNLYNSQNITDEFLNEIKQYSISYFDYILKIYGISQNPNTKDYIMVLEYANGGNFNDYINNCTVKWSWSVRLHLLANVIEGLGEIHKNNMVHRDLHTGNILSSIIDTRIRDGVLPSILYISDMGLCKEVNNTDKTKIYGVMPFVAPEVLREKPYTQAADIYSFGMIMYFVATRKQPFSNCAHDNILALDICNGIRPEINDQEAPKCYIDLMKRCWDPSPDNRPSAIEVEELIYLFSSSFGPYNVCKDEEIKKQFEEAEEYRKANSLSTKNDQSTTHPQACYTSRLLNPFTKDLTECLDCVIND</sequence>
<dbReference type="Gene3D" id="1.10.510.10">
    <property type="entry name" value="Transferase(Phosphotransferase) domain 1"/>
    <property type="match status" value="1"/>
</dbReference>
<reference evidence="2 3" key="1">
    <citation type="submission" date="2017-11" db="EMBL/GenBank/DDBJ databases">
        <title>The genome of Rhizophagus clarus HR1 reveals common genetic basis of auxotrophy among arbuscular mycorrhizal fungi.</title>
        <authorList>
            <person name="Kobayashi Y."/>
        </authorList>
    </citation>
    <scope>NUCLEOTIDE SEQUENCE [LARGE SCALE GENOMIC DNA]</scope>
    <source>
        <strain evidence="2 3">HR1</strain>
    </source>
</reference>
<dbReference type="SUPFAM" id="SSF56112">
    <property type="entry name" value="Protein kinase-like (PK-like)"/>
    <property type="match status" value="1"/>
</dbReference>
<organism evidence="2 3">
    <name type="scientific">Rhizophagus clarus</name>
    <dbReference type="NCBI Taxonomy" id="94130"/>
    <lineage>
        <taxon>Eukaryota</taxon>
        <taxon>Fungi</taxon>
        <taxon>Fungi incertae sedis</taxon>
        <taxon>Mucoromycota</taxon>
        <taxon>Glomeromycotina</taxon>
        <taxon>Glomeromycetes</taxon>
        <taxon>Glomerales</taxon>
        <taxon>Glomeraceae</taxon>
        <taxon>Rhizophagus</taxon>
    </lineage>
</organism>
<feature type="domain" description="Protein kinase" evidence="1">
    <location>
        <begin position="552"/>
        <end position="829"/>
    </location>
</feature>
<dbReference type="PROSITE" id="PS50011">
    <property type="entry name" value="PROTEIN_KINASE_DOM"/>
    <property type="match status" value="1"/>
</dbReference>
<dbReference type="PANTHER" id="PTHR23257">
    <property type="entry name" value="SERINE-THREONINE PROTEIN KINASE"/>
    <property type="match status" value="1"/>
</dbReference>
<dbReference type="InterPro" id="IPR050167">
    <property type="entry name" value="Ser_Thr_protein_kinase"/>
</dbReference>
<evidence type="ECO:0000313" key="3">
    <source>
        <dbReference type="Proteomes" id="UP000247702"/>
    </source>
</evidence>
<evidence type="ECO:0000259" key="1">
    <source>
        <dbReference type="PROSITE" id="PS50011"/>
    </source>
</evidence>
<dbReference type="InterPro" id="IPR011009">
    <property type="entry name" value="Kinase-like_dom_sf"/>
</dbReference>
<comment type="caution">
    <text evidence="2">The sequence shown here is derived from an EMBL/GenBank/DDBJ whole genome shotgun (WGS) entry which is preliminary data.</text>
</comment>
<evidence type="ECO:0000313" key="2">
    <source>
        <dbReference type="EMBL" id="GBB94210.1"/>
    </source>
</evidence>
<dbReference type="InterPro" id="IPR001245">
    <property type="entry name" value="Ser-Thr/Tyr_kinase_cat_dom"/>
</dbReference>
<dbReference type="EMBL" id="BEXD01001458">
    <property type="protein sequence ID" value="GBB94210.1"/>
    <property type="molecule type" value="Genomic_DNA"/>
</dbReference>
<gene>
    <name evidence="2" type="ORF">RclHR1_02310016</name>
</gene>
<name>A0A2Z6QW44_9GLOM</name>
<dbReference type="InterPro" id="IPR000719">
    <property type="entry name" value="Prot_kinase_dom"/>
</dbReference>
<proteinExistence type="predicted"/>
<dbReference type="GO" id="GO:0005737">
    <property type="term" value="C:cytoplasm"/>
    <property type="evidence" value="ECO:0007669"/>
    <property type="project" value="TreeGrafter"/>
</dbReference>